<accession>A0A105V3S4</accession>
<proteinExistence type="predicted"/>
<keyword evidence="2" id="KW-1185">Reference proteome</keyword>
<gene>
    <name evidence="1" type="ORF">WT27_13005</name>
</gene>
<evidence type="ECO:0000313" key="2">
    <source>
        <dbReference type="Proteomes" id="UP000062317"/>
    </source>
</evidence>
<sequence>MQLADYLVDQDVDAEHTQTWDDARVQAADILIVGQIANERAAKAAAYLNMTVEEYAALGPKRFVLHAGAYQCVVTLAREVAAHLVDD</sequence>
<organism evidence="1 2">
    <name type="scientific">Burkholderia territorii</name>
    <dbReference type="NCBI Taxonomy" id="1503055"/>
    <lineage>
        <taxon>Bacteria</taxon>
        <taxon>Pseudomonadati</taxon>
        <taxon>Pseudomonadota</taxon>
        <taxon>Betaproteobacteria</taxon>
        <taxon>Burkholderiales</taxon>
        <taxon>Burkholderiaceae</taxon>
        <taxon>Burkholderia</taxon>
        <taxon>Burkholderia cepacia complex</taxon>
    </lineage>
</organism>
<comment type="caution">
    <text evidence="1">The sequence shown here is derived from an EMBL/GenBank/DDBJ whole genome shotgun (WGS) entry which is preliminary data.</text>
</comment>
<evidence type="ECO:0000313" key="1">
    <source>
        <dbReference type="EMBL" id="KVV40840.1"/>
    </source>
</evidence>
<dbReference type="EMBL" id="LPEQ01000113">
    <property type="protein sequence ID" value="KVV40840.1"/>
    <property type="molecule type" value="Genomic_DNA"/>
</dbReference>
<name>A0A105V3S4_9BURK</name>
<protein>
    <submittedName>
        <fullName evidence="1">Uncharacterized protein</fullName>
    </submittedName>
</protein>
<reference evidence="1 2" key="1">
    <citation type="submission" date="2015-11" db="EMBL/GenBank/DDBJ databases">
        <title>Expanding the genomic diversity of Burkholderia species for the development of highly accurate diagnostics.</title>
        <authorList>
            <person name="Sahl J."/>
            <person name="Keim P."/>
            <person name="Wagner D."/>
        </authorList>
    </citation>
    <scope>NUCLEOTIDE SEQUENCE [LARGE SCALE GENOMIC DNA]</scope>
    <source>
        <strain evidence="1 2">MSMB1301WGS</strain>
    </source>
</reference>
<dbReference type="Proteomes" id="UP000062317">
    <property type="component" value="Unassembled WGS sequence"/>
</dbReference>
<dbReference type="AlphaFoldDB" id="A0A105V3S4"/>